<dbReference type="PANTHER" id="PTHR43478:SF1">
    <property type="entry name" value="NA+_H+ ANTIPORTER NHAC-LIKE C-TERMINAL DOMAIN-CONTAINING PROTEIN"/>
    <property type="match status" value="1"/>
</dbReference>
<name>X1L3V2_9ZZZZ</name>
<accession>X1L3V2</accession>
<gene>
    <name evidence="8" type="ORF">S03H2_58513</name>
</gene>
<feature type="non-terminal residue" evidence="8">
    <location>
        <position position="249"/>
    </location>
</feature>
<dbReference type="PANTHER" id="PTHR43478">
    <property type="entry name" value="NA+/H+ ANTIPORTER-RELATED"/>
    <property type="match status" value="1"/>
</dbReference>
<keyword evidence="5 6" id="KW-0472">Membrane</keyword>
<feature type="non-terminal residue" evidence="8">
    <location>
        <position position="1"/>
    </location>
</feature>
<evidence type="ECO:0000259" key="7">
    <source>
        <dbReference type="Pfam" id="PF03553"/>
    </source>
</evidence>
<proteinExistence type="predicted"/>
<dbReference type="GO" id="GO:0005886">
    <property type="term" value="C:plasma membrane"/>
    <property type="evidence" value="ECO:0007669"/>
    <property type="project" value="UniProtKB-SubCell"/>
</dbReference>
<comment type="subcellular location">
    <subcellularLocation>
        <location evidence="1">Cell membrane</location>
        <topology evidence="1">Multi-pass membrane protein</topology>
    </subcellularLocation>
</comment>
<dbReference type="EMBL" id="BARU01037570">
    <property type="protein sequence ID" value="GAH88868.1"/>
    <property type="molecule type" value="Genomic_DNA"/>
</dbReference>
<reference evidence="8" key="1">
    <citation type="journal article" date="2014" name="Front. Microbiol.">
        <title>High frequency of phylogenetically diverse reductive dehalogenase-homologous genes in deep subseafloor sedimentary metagenomes.</title>
        <authorList>
            <person name="Kawai M."/>
            <person name="Futagami T."/>
            <person name="Toyoda A."/>
            <person name="Takaki Y."/>
            <person name="Nishi S."/>
            <person name="Hori S."/>
            <person name="Arai W."/>
            <person name="Tsubouchi T."/>
            <person name="Morono Y."/>
            <person name="Uchiyama I."/>
            <person name="Ito T."/>
            <person name="Fujiyama A."/>
            <person name="Inagaki F."/>
            <person name="Takami H."/>
        </authorList>
    </citation>
    <scope>NUCLEOTIDE SEQUENCE</scope>
    <source>
        <strain evidence="8">Expedition CK06-06</strain>
    </source>
</reference>
<evidence type="ECO:0000256" key="2">
    <source>
        <dbReference type="ARBA" id="ARBA00022475"/>
    </source>
</evidence>
<keyword evidence="2" id="KW-1003">Cell membrane</keyword>
<keyword evidence="4 6" id="KW-1133">Transmembrane helix</keyword>
<feature type="transmembrane region" description="Helical" evidence="6">
    <location>
        <begin position="221"/>
        <end position="239"/>
    </location>
</feature>
<feature type="transmembrane region" description="Helical" evidence="6">
    <location>
        <begin position="57"/>
        <end position="76"/>
    </location>
</feature>
<evidence type="ECO:0000256" key="5">
    <source>
        <dbReference type="ARBA" id="ARBA00023136"/>
    </source>
</evidence>
<dbReference type="AlphaFoldDB" id="X1L3V2"/>
<feature type="domain" description="Na+/H+ antiporter NhaC-like C-terminal" evidence="7">
    <location>
        <begin position="50"/>
        <end position="231"/>
    </location>
</feature>
<comment type="caution">
    <text evidence="8">The sequence shown here is derived from an EMBL/GenBank/DDBJ whole genome shotgun (WGS) entry which is preliminary data.</text>
</comment>
<dbReference type="Pfam" id="PF03553">
    <property type="entry name" value="Na_H_antiporter"/>
    <property type="match status" value="1"/>
</dbReference>
<evidence type="ECO:0000256" key="3">
    <source>
        <dbReference type="ARBA" id="ARBA00022692"/>
    </source>
</evidence>
<protein>
    <recommendedName>
        <fullName evidence="7">Na+/H+ antiporter NhaC-like C-terminal domain-containing protein</fullName>
    </recommendedName>
</protein>
<evidence type="ECO:0000256" key="1">
    <source>
        <dbReference type="ARBA" id="ARBA00004651"/>
    </source>
</evidence>
<feature type="transmembrane region" description="Helical" evidence="6">
    <location>
        <begin position="134"/>
        <end position="157"/>
    </location>
</feature>
<evidence type="ECO:0000256" key="6">
    <source>
        <dbReference type="SAM" id="Phobius"/>
    </source>
</evidence>
<dbReference type="InterPro" id="IPR018461">
    <property type="entry name" value="Na/H_Antiport_NhaC-like_C"/>
</dbReference>
<evidence type="ECO:0000256" key="4">
    <source>
        <dbReference type="ARBA" id="ARBA00022989"/>
    </source>
</evidence>
<keyword evidence="3 6" id="KW-0812">Transmembrane</keyword>
<evidence type="ECO:0000313" key="8">
    <source>
        <dbReference type="EMBL" id="GAH88868.1"/>
    </source>
</evidence>
<feature type="transmembrane region" description="Helical" evidence="6">
    <location>
        <begin position="88"/>
        <end position="105"/>
    </location>
</feature>
<sequence length="249" mass="26401">AIKALIPLGGLILFHITGLWIDGGGPAMLRQGGSLLNWVYWRDVISAAENTTLILDYAALFGLALALLCSRLFGSLSMPVISNCFKRGFKRTMIPFVILILAWSLKNCCDSLKTGEFLTAILADRVSPHWFPPAVFLVASVTSFATGTSYGTMAILIPTAIPVAFALDGNTYGLTTMISLGAVLDGAIFGDHCSPISDTTIMSSIASSCGLLQHVRTQLPYSLLVAGLALLFAYIPSALSPGYFCAAIS</sequence>
<organism evidence="8">
    <name type="scientific">marine sediment metagenome</name>
    <dbReference type="NCBI Taxonomy" id="412755"/>
    <lineage>
        <taxon>unclassified sequences</taxon>
        <taxon>metagenomes</taxon>
        <taxon>ecological metagenomes</taxon>
    </lineage>
</organism>